<organism evidence="3 4">
    <name type="scientific">Desulfobaculum bizertense DSM 18034</name>
    <dbReference type="NCBI Taxonomy" id="1121442"/>
    <lineage>
        <taxon>Bacteria</taxon>
        <taxon>Pseudomonadati</taxon>
        <taxon>Thermodesulfobacteriota</taxon>
        <taxon>Desulfovibrionia</taxon>
        <taxon>Desulfovibrionales</taxon>
        <taxon>Desulfovibrionaceae</taxon>
        <taxon>Desulfobaculum</taxon>
    </lineage>
</organism>
<dbReference type="AlphaFoldDB" id="A0A1T4W699"/>
<dbReference type="STRING" id="1121442.SAMN02745702_01699"/>
<dbReference type="Proteomes" id="UP000189733">
    <property type="component" value="Unassembled WGS sequence"/>
</dbReference>
<keyword evidence="1" id="KW-0732">Signal</keyword>
<accession>A0A1T4W699</accession>
<dbReference type="RefSeq" id="WP_078684989.1">
    <property type="nucleotide sequence ID" value="NZ_FUYA01000005.1"/>
</dbReference>
<feature type="domain" description="FlgO" evidence="2">
    <location>
        <begin position="30"/>
        <end position="165"/>
    </location>
</feature>
<evidence type="ECO:0000256" key="1">
    <source>
        <dbReference type="SAM" id="SignalP"/>
    </source>
</evidence>
<feature type="chain" id="PRO_5012707540" description="FlgO domain-containing protein" evidence="1">
    <location>
        <begin position="24"/>
        <end position="217"/>
    </location>
</feature>
<name>A0A1T4W699_9BACT</name>
<protein>
    <recommendedName>
        <fullName evidence="2">FlgO domain-containing protein</fullName>
    </recommendedName>
</protein>
<proteinExistence type="predicted"/>
<keyword evidence="4" id="KW-1185">Reference proteome</keyword>
<sequence length="217" mass="23312">MNLAKFALASLLCATLGVSSAFAQGSIPSAAQQLSSTLSSQIRTKAGISPRACSVLVTTPVDINNLEQSSPLGRALGEELATTLVDHGFRLKEIRKGRNILLRPKVGELLLTRDINLVDERVQKASLVLAGTYSHTSKNVRFNIRLIDARSSEVLAMASTTVPVTQELAELLGPSVTAYAASQVKPSVRASIITRDECAQAYTNPLYEDSEELPFTK</sequence>
<feature type="signal peptide" evidence="1">
    <location>
        <begin position="1"/>
        <end position="23"/>
    </location>
</feature>
<dbReference type="EMBL" id="FUYA01000005">
    <property type="protein sequence ID" value="SKA72790.1"/>
    <property type="molecule type" value="Genomic_DNA"/>
</dbReference>
<dbReference type="OrthoDB" id="5452881at2"/>
<evidence type="ECO:0000313" key="4">
    <source>
        <dbReference type="Proteomes" id="UP000189733"/>
    </source>
</evidence>
<evidence type="ECO:0000313" key="3">
    <source>
        <dbReference type="EMBL" id="SKA72790.1"/>
    </source>
</evidence>
<dbReference type="InterPro" id="IPR041215">
    <property type="entry name" value="FlgO_dom"/>
</dbReference>
<evidence type="ECO:0000259" key="2">
    <source>
        <dbReference type="Pfam" id="PF17680"/>
    </source>
</evidence>
<gene>
    <name evidence="3" type="ORF">SAMN02745702_01699</name>
</gene>
<reference evidence="3 4" key="1">
    <citation type="submission" date="2017-02" db="EMBL/GenBank/DDBJ databases">
        <authorList>
            <person name="Peterson S.W."/>
        </authorList>
    </citation>
    <scope>NUCLEOTIDE SEQUENCE [LARGE SCALE GENOMIC DNA]</scope>
    <source>
        <strain evidence="3 4">DSM 18034</strain>
    </source>
</reference>
<dbReference type="Pfam" id="PF17680">
    <property type="entry name" value="FlgO"/>
    <property type="match status" value="1"/>
</dbReference>